<accession>A0A1H5TR98</accession>
<keyword evidence="3" id="KW-1185">Reference proteome</keyword>
<organism evidence="2 3">
    <name type="scientific">Algoriphagus boritolerans DSM 17298 = JCM 18970</name>
    <dbReference type="NCBI Taxonomy" id="1120964"/>
    <lineage>
        <taxon>Bacteria</taxon>
        <taxon>Pseudomonadati</taxon>
        <taxon>Bacteroidota</taxon>
        <taxon>Cytophagia</taxon>
        <taxon>Cytophagales</taxon>
        <taxon>Cyclobacteriaceae</taxon>
        <taxon>Algoriphagus</taxon>
    </lineage>
</organism>
<proteinExistence type="predicted"/>
<dbReference type="Proteomes" id="UP000236736">
    <property type="component" value="Unassembled WGS sequence"/>
</dbReference>
<dbReference type="EMBL" id="FNVR01000003">
    <property type="protein sequence ID" value="SEF65304.1"/>
    <property type="molecule type" value="Genomic_DNA"/>
</dbReference>
<dbReference type="RefSeq" id="WP_103923597.1">
    <property type="nucleotide sequence ID" value="NZ_FNVR01000003.1"/>
</dbReference>
<gene>
    <name evidence="2" type="ORF">SAMN03080598_00897</name>
</gene>
<dbReference type="AlphaFoldDB" id="A0A1H5TR98"/>
<protein>
    <recommendedName>
        <fullName evidence="4">Tissue inhibitor of metalloproteinase</fullName>
    </recommendedName>
</protein>
<keyword evidence="1" id="KW-0732">Signal</keyword>
<reference evidence="3" key="1">
    <citation type="submission" date="2016-10" db="EMBL/GenBank/DDBJ databases">
        <authorList>
            <person name="Varghese N."/>
            <person name="Submissions S."/>
        </authorList>
    </citation>
    <scope>NUCLEOTIDE SEQUENCE [LARGE SCALE GENOMIC DNA]</scope>
    <source>
        <strain evidence="3">DSM 17298</strain>
    </source>
</reference>
<evidence type="ECO:0000256" key="1">
    <source>
        <dbReference type="SAM" id="SignalP"/>
    </source>
</evidence>
<evidence type="ECO:0000313" key="3">
    <source>
        <dbReference type="Proteomes" id="UP000236736"/>
    </source>
</evidence>
<feature type="signal peptide" evidence="1">
    <location>
        <begin position="1"/>
        <end position="18"/>
    </location>
</feature>
<evidence type="ECO:0000313" key="2">
    <source>
        <dbReference type="EMBL" id="SEF65304.1"/>
    </source>
</evidence>
<feature type="chain" id="PRO_5009285328" description="Tissue inhibitor of metalloproteinase" evidence="1">
    <location>
        <begin position="19"/>
        <end position="131"/>
    </location>
</feature>
<evidence type="ECO:0008006" key="4">
    <source>
        <dbReference type="Google" id="ProtNLM"/>
    </source>
</evidence>
<name>A0A1H5TR98_9BACT</name>
<dbReference type="OrthoDB" id="826971at2"/>
<sequence length="131" mass="14685">MICTNLILKPLLFAIATACIFLSGCQSDMEPIDCYEIEVIGPDRCGGGLLVSVKNSNVLGETITYYDGNSYLNVIRIFTLVSIPESRIGFVRIRDFDTNEDEKNFARICQWLYAPYPVPTKVATFWSEAPC</sequence>